<dbReference type="RefSeq" id="WP_046749894.1">
    <property type="nucleotide sequence ID" value="NZ_JACKTZ010000037.1"/>
</dbReference>
<protein>
    <recommendedName>
        <fullName evidence="4 5">Large ribosomal subunit protein bL32</fullName>
    </recommendedName>
</protein>
<comment type="caution">
    <text evidence="7">The sequence shown here is derived from an EMBL/GenBank/DDBJ whole genome shotgun (WGS) entry which is preliminary data.</text>
</comment>
<dbReference type="InterPro" id="IPR002677">
    <property type="entry name" value="Ribosomal_bL32"/>
</dbReference>
<dbReference type="AlphaFoldDB" id="A0A0M2ZRY3"/>
<accession>A0A0M2ZRY3</accession>
<gene>
    <name evidence="5" type="primary">rpmF</name>
    <name evidence="7" type="ORF">BST23_01095</name>
</gene>
<dbReference type="Proteomes" id="UP000192772">
    <property type="component" value="Unassembled WGS sequence"/>
</dbReference>
<dbReference type="NCBIfam" id="TIGR01031">
    <property type="entry name" value="rpmF_bact"/>
    <property type="match status" value="1"/>
</dbReference>
<sequence>MAVPKRRVSRANTRSRRAQWKAKRPELVSVTVSGREHKVPRRLLKAARLGLIDLDRR</sequence>
<reference evidence="7 8" key="1">
    <citation type="submission" date="2017-02" db="EMBL/GenBank/DDBJ databases">
        <title>The new phylogeny of genus Mycobacterium.</title>
        <authorList>
            <person name="Tortoli E."/>
            <person name="Trovato A."/>
            <person name="Cirillo D.M."/>
        </authorList>
    </citation>
    <scope>NUCLEOTIDE SEQUENCE [LARGE SCALE GENOMIC DNA]</scope>
    <source>
        <strain evidence="7 8">FI-09383</strain>
    </source>
</reference>
<keyword evidence="3 5" id="KW-0687">Ribonucleoprotein</keyword>
<comment type="similarity">
    <text evidence="1 5">Belongs to the bacterial ribosomal protein bL32 family.</text>
</comment>
<evidence type="ECO:0000256" key="1">
    <source>
        <dbReference type="ARBA" id="ARBA00008560"/>
    </source>
</evidence>
<dbReference type="OrthoDB" id="9807363at2"/>
<dbReference type="STRING" id="81858.BST23_01095"/>
<dbReference type="SUPFAM" id="SSF57829">
    <property type="entry name" value="Zn-binding ribosomal proteins"/>
    <property type="match status" value="1"/>
</dbReference>
<evidence type="ECO:0000313" key="8">
    <source>
        <dbReference type="Proteomes" id="UP000192772"/>
    </source>
</evidence>
<dbReference type="GO" id="GO:0015934">
    <property type="term" value="C:large ribosomal subunit"/>
    <property type="evidence" value="ECO:0007669"/>
    <property type="project" value="InterPro"/>
</dbReference>
<evidence type="ECO:0000256" key="4">
    <source>
        <dbReference type="ARBA" id="ARBA00035178"/>
    </source>
</evidence>
<organism evidence="7 8">
    <name type="scientific">Mycolicibacterium elephantis</name>
    <dbReference type="NCBI Taxonomy" id="81858"/>
    <lineage>
        <taxon>Bacteria</taxon>
        <taxon>Bacillati</taxon>
        <taxon>Actinomycetota</taxon>
        <taxon>Actinomycetes</taxon>
        <taxon>Mycobacteriales</taxon>
        <taxon>Mycobacteriaceae</taxon>
        <taxon>Mycolicibacterium</taxon>
    </lineage>
</organism>
<accession>A0A1A0R1D0</accession>
<evidence type="ECO:0000256" key="6">
    <source>
        <dbReference type="SAM" id="MobiDB-lite"/>
    </source>
</evidence>
<evidence type="ECO:0000313" key="7">
    <source>
        <dbReference type="EMBL" id="ORA69281.1"/>
    </source>
</evidence>
<evidence type="ECO:0000256" key="2">
    <source>
        <dbReference type="ARBA" id="ARBA00022980"/>
    </source>
</evidence>
<dbReference type="GO" id="GO:0003735">
    <property type="term" value="F:structural constituent of ribosome"/>
    <property type="evidence" value="ECO:0007669"/>
    <property type="project" value="InterPro"/>
</dbReference>
<proteinExistence type="inferred from homology"/>
<name>A0A0M2ZRY3_9MYCO</name>
<dbReference type="GO" id="GO:0006412">
    <property type="term" value="P:translation"/>
    <property type="evidence" value="ECO:0007669"/>
    <property type="project" value="UniProtKB-UniRule"/>
</dbReference>
<evidence type="ECO:0000256" key="5">
    <source>
        <dbReference type="HAMAP-Rule" id="MF_00340"/>
    </source>
</evidence>
<dbReference type="InterPro" id="IPR011332">
    <property type="entry name" value="Ribosomal_zn-bd"/>
</dbReference>
<feature type="region of interest" description="Disordered" evidence="6">
    <location>
        <begin position="1"/>
        <end position="22"/>
    </location>
</feature>
<keyword evidence="2 5" id="KW-0689">Ribosomal protein</keyword>
<dbReference type="HAMAP" id="MF_00340">
    <property type="entry name" value="Ribosomal_bL32"/>
    <property type="match status" value="1"/>
</dbReference>
<evidence type="ECO:0000256" key="3">
    <source>
        <dbReference type="ARBA" id="ARBA00023274"/>
    </source>
</evidence>
<dbReference type="Pfam" id="PF01783">
    <property type="entry name" value="Ribosomal_L32p"/>
    <property type="match status" value="1"/>
</dbReference>
<dbReference type="EMBL" id="MVHP01000001">
    <property type="protein sequence ID" value="ORA69281.1"/>
    <property type="molecule type" value="Genomic_DNA"/>
</dbReference>